<dbReference type="PROSITE" id="PS50111">
    <property type="entry name" value="CHEMOTAXIS_TRANSDUC_2"/>
    <property type="match status" value="1"/>
</dbReference>
<evidence type="ECO:0000256" key="2">
    <source>
        <dbReference type="ARBA" id="ARBA00022481"/>
    </source>
</evidence>
<evidence type="ECO:0000256" key="5">
    <source>
        <dbReference type="SAM" id="Phobius"/>
    </source>
</evidence>
<dbReference type="CDD" id="cd11386">
    <property type="entry name" value="MCP_signal"/>
    <property type="match status" value="1"/>
</dbReference>
<evidence type="ECO:0000256" key="4">
    <source>
        <dbReference type="PROSITE-ProRule" id="PRU00284"/>
    </source>
</evidence>
<proteinExistence type="inferred from homology"/>
<keyword evidence="4" id="KW-0807">Transducer</keyword>
<dbReference type="InterPro" id="IPR004089">
    <property type="entry name" value="MCPsignal_dom"/>
</dbReference>
<keyword evidence="8" id="KW-1185">Reference proteome</keyword>
<dbReference type="Pfam" id="PF12729">
    <property type="entry name" value="4HB_MCP_1"/>
    <property type="match status" value="1"/>
</dbReference>
<evidence type="ECO:0000313" key="8">
    <source>
        <dbReference type="Proteomes" id="UP000297729"/>
    </source>
</evidence>
<keyword evidence="5" id="KW-0472">Membrane</keyword>
<keyword evidence="5" id="KW-1133">Transmembrane helix</keyword>
<dbReference type="SUPFAM" id="SSF58104">
    <property type="entry name" value="Methyl-accepting chemotaxis protein (MCP) signaling domain"/>
    <property type="match status" value="1"/>
</dbReference>
<accession>A0A4Y9S9Z9</accession>
<dbReference type="InterPro" id="IPR051310">
    <property type="entry name" value="MCP_chemotaxis"/>
</dbReference>
<dbReference type="RefSeq" id="WP_135202836.1">
    <property type="nucleotide sequence ID" value="NZ_SPVG01000180.1"/>
</dbReference>
<dbReference type="GO" id="GO:0006935">
    <property type="term" value="P:chemotaxis"/>
    <property type="evidence" value="ECO:0007669"/>
    <property type="project" value="InterPro"/>
</dbReference>
<organism evidence="7 8">
    <name type="scientific">Duganella callida</name>
    <dbReference type="NCBI Taxonomy" id="2561932"/>
    <lineage>
        <taxon>Bacteria</taxon>
        <taxon>Pseudomonadati</taxon>
        <taxon>Pseudomonadota</taxon>
        <taxon>Betaproteobacteria</taxon>
        <taxon>Burkholderiales</taxon>
        <taxon>Oxalobacteraceae</taxon>
        <taxon>Telluria group</taxon>
        <taxon>Duganella</taxon>
    </lineage>
</organism>
<dbReference type="InterPro" id="IPR004090">
    <property type="entry name" value="Chemotax_Me-accpt_rcpt"/>
</dbReference>
<name>A0A4Y9S9Z9_9BURK</name>
<dbReference type="GO" id="GO:0004888">
    <property type="term" value="F:transmembrane signaling receptor activity"/>
    <property type="evidence" value="ECO:0007669"/>
    <property type="project" value="InterPro"/>
</dbReference>
<evidence type="ECO:0000313" key="7">
    <source>
        <dbReference type="EMBL" id="TFW18653.1"/>
    </source>
</evidence>
<dbReference type="Gene3D" id="1.10.287.950">
    <property type="entry name" value="Methyl-accepting chemotaxis protein"/>
    <property type="match status" value="1"/>
</dbReference>
<comment type="similarity">
    <text evidence="3">Belongs to the methyl-accepting chemotaxis (MCP) protein family.</text>
</comment>
<dbReference type="PRINTS" id="PR00260">
    <property type="entry name" value="CHEMTRNSDUCR"/>
</dbReference>
<evidence type="ECO:0000259" key="6">
    <source>
        <dbReference type="PROSITE" id="PS50111"/>
    </source>
</evidence>
<dbReference type="InterPro" id="IPR047347">
    <property type="entry name" value="YvaQ-like_sensor"/>
</dbReference>
<dbReference type="Proteomes" id="UP000297729">
    <property type="component" value="Unassembled WGS sequence"/>
</dbReference>
<dbReference type="InterPro" id="IPR024478">
    <property type="entry name" value="HlyB_4HB_MCP"/>
</dbReference>
<dbReference type="AlphaFoldDB" id="A0A4Y9S9Z9"/>
<protein>
    <submittedName>
        <fullName evidence="7">Methyl-accepting chemotaxis protein</fullName>
    </submittedName>
</protein>
<dbReference type="CDD" id="cd19411">
    <property type="entry name" value="MCP2201-like_sensor"/>
    <property type="match status" value="1"/>
</dbReference>
<dbReference type="FunFam" id="1.10.287.950:FF:000001">
    <property type="entry name" value="Methyl-accepting chemotaxis sensory transducer"/>
    <property type="match status" value="1"/>
</dbReference>
<dbReference type="EMBL" id="SPVG01000180">
    <property type="protein sequence ID" value="TFW18653.1"/>
    <property type="molecule type" value="Genomic_DNA"/>
</dbReference>
<dbReference type="SMART" id="SM00283">
    <property type="entry name" value="MA"/>
    <property type="match status" value="1"/>
</dbReference>
<feature type="transmembrane region" description="Helical" evidence="5">
    <location>
        <begin position="12"/>
        <end position="31"/>
    </location>
</feature>
<comment type="subcellular location">
    <subcellularLocation>
        <location evidence="1">Membrane</location>
    </subcellularLocation>
</comment>
<keyword evidence="2" id="KW-0488">Methylation</keyword>
<comment type="caution">
    <text evidence="7">The sequence shown here is derived from an EMBL/GenBank/DDBJ whole genome shotgun (WGS) entry which is preliminary data.</text>
</comment>
<gene>
    <name evidence="7" type="ORF">E4L98_17540</name>
</gene>
<dbReference type="OrthoDB" id="5441488at2"/>
<evidence type="ECO:0000256" key="3">
    <source>
        <dbReference type="ARBA" id="ARBA00029447"/>
    </source>
</evidence>
<dbReference type="GO" id="GO:0007165">
    <property type="term" value="P:signal transduction"/>
    <property type="evidence" value="ECO:0007669"/>
    <property type="project" value="UniProtKB-KW"/>
</dbReference>
<feature type="domain" description="Methyl-accepting transducer" evidence="6">
    <location>
        <begin position="276"/>
        <end position="505"/>
    </location>
</feature>
<dbReference type="PANTHER" id="PTHR43531">
    <property type="entry name" value="PROTEIN ICFG"/>
    <property type="match status" value="1"/>
</dbReference>
<dbReference type="Pfam" id="PF00015">
    <property type="entry name" value="MCPsignal"/>
    <property type="match status" value="1"/>
</dbReference>
<reference evidence="7 8" key="1">
    <citation type="submission" date="2019-03" db="EMBL/GenBank/DDBJ databases">
        <title>Draft Genome Sequence of Duganella callidus sp. nov., a Novel Duganella Species Isolated from Cultivated Soil.</title>
        <authorList>
            <person name="Raths R."/>
            <person name="Peta V."/>
            <person name="Bucking H."/>
        </authorList>
    </citation>
    <scope>NUCLEOTIDE SEQUENCE [LARGE SCALE GENOMIC DNA]</scope>
    <source>
        <strain evidence="7 8">DN04</strain>
    </source>
</reference>
<dbReference type="GO" id="GO:0005886">
    <property type="term" value="C:plasma membrane"/>
    <property type="evidence" value="ECO:0007669"/>
    <property type="project" value="TreeGrafter"/>
</dbReference>
<evidence type="ECO:0000256" key="1">
    <source>
        <dbReference type="ARBA" id="ARBA00004370"/>
    </source>
</evidence>
<sequence length="530" mass="56924">MNMGRFKVSTRLVSGFALVSLMMFAVIALSLRHMSLMQSRTNEITNVNNVEVGLVSSMYLSTVERALAARNILLVSAPSQLEAEYARFPAQAKRYAEADEKLARLLMTDPDAKEKLVLFERIREQARRTEPVLERVLALGQQRKVDAALTVLMDELRPLQREWWTLLNQMSELEAQASQHAVSEAEEAYVSARSSMIIFGCIAAIVGGLASWAITHSLIEELGGEPRVAVMVAERIAAGDLSIEPYVDQGDNASLMNAIKKMRYGLAGIVSQVRLSANSIAAASGQIASGNMDLSSRTEQQAGSLEETASAMEELTSVVRKNAEDGRHARELATVASVAAEKGQIVVDQVIERMNRINSMSSKISDIIGVIDGIAFQTNILALNAAVEAARAGEQGRGFAVVATEVRTLAQRAALAAKEIKTLIVDSVSEARGGCKQVNEAGDAMQEITSCIRRVAQIMADIAGATEQQATGIELINEAIKQIDNVTQQNAALVEEAAAAATSLTGQAAELTKLVCTFHLGANDGGGRQR</sequence>
<dbReference type="PANTHER" id="PTHR43531:SF14">
    <property type="entry name" value="METHYL-ACCEPTING CHEMOTAXIS PROTEIN I-RELATED"/>
    <property type="match status" value="1"/>
</dbReference>
<keyword evidence="5" id="KW-0812">Transmembrane</keyword>